<dbReference type="SUPFAM" id="SSF47384">
    <property type="entry name" value="Homodimeric domain of signal transducing histidine kinase"/>
    <property type="match status" value="1"/>
</dbReference>
<evidence type="ECO:0000313" key="12">
    <source>
        <dbReference type="EMBL" id="SPK74630.1"/>
    </source>
</evidence>
<feature type="domain" description="PAC" evidence="11">
    <location>
        <begin position="104"/>
        <end position="156"/>
    </location>
</feature>
<geneLocation type="plasmid" evidence="12">
    <name>II</name>
</geneLocation>
<evidence type="ECO:0000259" key="8">
    <source>
        <dbReference type="PROSITE" id="PS50109"/>
    </source>
</evidence>
<keyword evidence="5" id="KW-0418">Kinase</keyword>
<dbReference type="SUPFAM" id="SSF52172">
    <property type="entry name" value="CheY-like"/>
    <property type="match status" value="1"/>
</dbReference>
<dbReference type="PROSITE" id="PS50112">
    <property type="entry name" value="PAS"/>
    <property type="match status" value="2"/>
</dbReference>
<dbReference type="InterPro" id="IPR004358">
    <property type="entry name" value="Sig_transdc_His_kin-like_C"/>
</dbReference>
<dbReference type="GO" id="GO:0009927">
    <property type="term" value="F:histidine phosphotransfer kinase activity"/>
    <property type="evidence" value="ECO:0007669"/>
    <property type="project" value="TreeGrafter"/>
</dbReference>
<accession>A0A375IKJ4</accession>
<dbReference type="GO" id="GO:0005886">
    <property type="term" value="C:plasma membrane"/>
    <property type="evidence" value="ECO:0007669"/>
    <property type="project" value="TreeGrafter"/>
</dbReference>
<dbReference type="EMBL" id="LT991977">
    <property type="protein sequence ID" value="SPK74630.1"/>
    <property type="molecule type" value="Genomic_DNA"/>
</dbReference>
<feature type="domain" description="PAS" evidence="10">
    <location>
        <begin position="157"/>
        <end position="212"/>
    </location>
</feature>
<evidence type="ECO:0000259" key="11">
    <source>
        <dbReference type="PROSITE" id="PS50113"/>
    </source>
</evidence>
<evidence type="ECO:0000256" key="5">
    <source>
        <dbReference type="ARBA" id="ARBA00022777"/>
    </source>
</evidence>
<evidence type="ECO:0000256" key="4">
    <source>
        <dbReference type="ARBA" id="ARBA00022679"/>
    </source>
</evidence>
<dbReference type="InterPro" id="IPR000700">
    <property type="entry name" value="PAS-assoc_C"/>
</dbReference>
<dbReference type="InterPro" id="IPR011006">
    <property type="entry name" value="CheY-like_superfamily"/>
</dbReference>
<dbReference type="PRINTS" id="PR00344">
    <property type="entry name" value="BCTRLSENSOR"/>
</dbReference>
<feature type="domain" description="Response regulatory" evidence="9">
    <location>
        <begin position="538"/>
        <end position="654"/>
    </location>
</feature>
<dbReference type="Gene3D" id="3.40.50.2300">
    <property type="match status" value="1"/>
</dbReference>
<evidence type="ECO:0000256" key="1">
    <source>
        <dbReference type="ARBA" id="ARBA00000085"/>
    </source>
</evidence>
<comment type="catalytic activity">
    <reaction evidence="1">
        <text>ATP + protein L-histidine = ADP + protein N-phospho-L-histidine.</text>
        <dbReference type="EC" id="2.7.13.3"/>
    </reaction>
</comment>
<dbReference type="InterPro" id="IPR000014">
    <property type="entry name" value="PAS"/>
</dbReference>
<evidence type="ECO:0000256" key="6">
    <source>
        <dbReference type="PROSITE-ProRule" id="PRU00169"/>
    </source>
</evidence>
<dbReference type="InterPro" id="IPR036097">
    <property type="entry name" value="HisK_dim/P_sf"/>
</dbReference>
<dbReference type="NCBIfam" id="TIGR00229">
    <property type="entry name" value="sensory_box"/>
    <property type="match status" value="2"/>
</dbReference>
<dbReference type="Gene3D" id="3.30.450.20">
    <property type="entry name" value="PAS domain"/>
    <property type="match status" value="2"/>
</dbReference>
<dbReference type="SMART" id="SM00387">
    <property type="entry name" value="HATPase_c"/>
    <property type="match status" value="1"/>
</dbReference>
<evidence type="ECO:0000313" key="13">
    <source>
        <dbReference type="Proteomes" id="UP000255505"/>
    </source>
</evidence>
<dbReference type="InterPro" id="IPR001789">
    <property type="entry name" value="Sig_transdc_resp-reg_receiver"/>
</dbReference>
<dbReference type="PROSITE" id="PS50113">
    <property type="entry name" value="PAC"/>
    <property type="match status" value="2"/>
</dbReference>
<evidence type="ECO:0000256" key="7">
    <source>
        <dbReference type="SAM" id="MobiDB-lite"/>
    </source>
</evidence>
<dbReference type="SMART" id="SM00091">
    <property type="entry name" value="PAS"/>
    <property type="match status" value="2"/>
</dbReference>
<dbReference type="GO" id="GO:0000155">
    <property type="term" value="F:phosphorelay sensor kinase activity"/>
    <property type="evidence" value="ECO:0007669"/>
    <property type="project" value="InterPro"/>
</dbReference>
<protein>
    <recommendedName>
        <fullName evidence="2">histidine kinase</fullName>
        <ecNumber evidence="2">2.7.13.3</ecNumber>
    </recommendedName>
</protein>
<feature type="domain" description="PAS" evidence="10">
    <location>
        <begin position="29"/>
        <end position="84"/>
    </location>
</feature>
<dbReference type="Proteomes" id="UP000255505">
    <property type="component" value="Plasmid II"/>
</dbReference>
<dbReference type="RefSeq" id="WP_115664169.1">
    <property type="nucleotide sequence ID" value="NZ_LT991977.1"/>
</dbReference>
<dbReference type="Pfam" id="PF13426">
    <property type="entry name" value="PAS_9"/>
    <property type="match status" value="2"/>
</dbReference>
<name>A0A375IKJ4_9BURK</name>
<feature type="region of interest" description="Disordered" evidence="7">
    <location>
        <begin position="1"/>
        <end position="30"/>
    </location>
</feature>
<organism evidence="12 13">
    <name type="scientific">Cupriavidus taiwanensis</name>
    <dbReference type="NCBI Taxonomy" id="164546"/>
    <lineage>
        <taxon>Bacteria</taxon>
        <taxon>Pseudomonadati</taxon>
        <taxon>Pseudomonadota</taxon>
        <taxon>Betaproteobacteria</taxon>
        <taxon>Burkholderiales</taxon>
        <taxon>Burkholderiaceae</taxon>
        <taxon>Cupriavidus</taxon>
    </lineage>
</organism>
<dbReference type="SUPFAM" id="SSF55785">
    <property type="entry name" value="PYP-like sensor domain (PAS domain)"/>
    <property type="match status" value="2"/>
</dbReference>
<dbReference type="Gene3D" id="3.30.565.10">
    <property type="entry name" value="Histidine kinase-like ATPase, C-terminal domain"/>
    <property type="match status" value="1"/>
</dbReference>
<dbReference type="Gene3D" id="1.10.287.130">
    <property type="match status" value="1"/>
</dbReference>
<keyword evidence="3 6" id="KW-0597">Phosphoprotein</keyword>
<dbReference type="PANTHER" id="PTHR43047:SF72">
    <property type="entry name" value="OSMOSENSING HISTIDINE PROTEIN KINASE SLN1"/>
    <property type="match status" value="1"/>
</dbReference>
<evidence type="ECO:0000259" key="10">
    <source>
        <dbReference type="PROSITE" id="PS50112"/>
    </source>
</evidence>
<dbReference type="CDD" id="cd00130">
    <property type="entry name" value="PAS"/>
    <property type="match status" value="2"/>
</dbReference>
<dbReference type="InterPro" id="IPR003594">
    <property type="entry name" value="HATPase_dom"/>
</dbReference>
<dbReference type="CDD" id="cd00082">
    <property type="entry name" value="HisKA"/>
    <property type="match status" value="1"/>
</dbReference>
<dbReference type="Pfam" id="PF00072">
    <property type="entry name" value="Response_reg"/>
    <property type="match status" value="1"/>
</dbReference>
<evidence type="ECO:0000256" key="3">
    <source>
        <dbReference type="ARBA" id="ARBA00022553"/>
    </source>
</evidence>
<dbReference type="InterPro" id="IPR005467">
    <property type="entry name" value="His_kinase_dom"/>
</dbReference>
<dbReference type="PROSITE" id="PS50110">
    <property type="entry name" value="RESPONSE_REGULATORY"/>
    <property type="match status" value="1"/>
</dbReference>
<dbReference type="InterPro" id="IPR035965">
    <property type="entry name" value="PAS-like_dom_sf"/>
</dbReference>
<sequence length="657" mass="72212">MTRRPDDPQALAGNASPSEAGAPDHPHAADTPYRTLVEAVQDYAIFTLDVGGHVSSWNKGAARIKGYRREEILGKHFSQFYTPDAVARHWPDAELKAAAELGRFEDEGWRVRKDGTRFWANVVITALRDSEGRLIGFGKVTRDLTEQRRAAEALRQSEESLRLLVEGVKDYALFMLDPGGHIVSWNSGASYIKGYRRDEIIGRHFSLFYPQEDVAAGKPARHLDLARRAGRIEDEGWRVRKDGSLFWANVTLTAVYDDSRALRGFAKVTRDMSERRRREELERSSQRLNEFLATLSHELRNPLAPVRSALTAMRLAPGDRALANQSLALIERQVTHLSRLVDDLLDIGRITSGRIELRTGPVELDEIIVLAIEGARPALDAKSQRVDVQGTPGTIRMDADKTRLVQVMQNLVLNASKFSPPGTVVTIATAVQNRTLEIRVTDQGRGISPHALEEIFQLFVQESRPGTDVQGGLGIGLSLCRSLVELHGGTIAATSAGLGLGSTFTVRLPLPAAHQSDDAHRAALPATGHAQADLQVQRILLVDDNRDAADSLAMLLEMCGHEVTIAYDGSEALHVAPRCRPHIALIDLAMPGMDGFEVVRAMRGVAGTESTRYVALTGFGQPADRQHTEAAGFDAHLVKPVELETLFGTIERLRQPD</sequence>
<reference evidence="12 13" key="1">
    <citation type="submission" date="2018-01" db="EMBL/GenBank/DDBJ databases">
        <authorList>
            <person name="Gaut B.S."/>
            <person name="Morton B.R."/>
            <person name="Clegg M.T."/>
            <person name="Duvall M.R."/>
        </authorList>
    </citation>
    <scope>NUCLEOTIDE SEQUENCE [LARGE SCALE GENOMIC DNA]</scope>
    <source>
        <strain evidence="12">Cupriavidus taiwanensis LMG 19425</strain>
        <plasmid evidence="13">Plasmid ii</plasmid>
    </source>
</reference>
<dbReference type="SMART" id="SM00388">
    <property type="entry name" value="HisKA"/>
    <property type="match status" value="1"/>
</dbReference>
<evidence type="ECO:0000259" key="9">
    <source>
        <dbReference type="PROSITE" id="PS50110"/>
    </source>
</evidence>
<dbReference type="SUPFAM" id="SSF55874">
    <property type="entry name" value="ATPase domain of HSP90 chaperone/DNA topoisomerase II/histidine kinase"/>
    <property type="match status" value="1"/>
</dbReference>
<dbReference type="SMART" id="SM00448">
    <property type="entry name" value="REC"/>
    <property type="match status" value="1"/>
</dbReference>
<dbReference type="Pfam" id="PF02518">
    <property type="entry name" value="HATPase_c"/>
    <property type="match status" value="1"/>
</dbReference>
<dbReference type="InterPro" id="IPR036890">
    <property type="entry name" value="HATPase_C_sf"/>
</dbReference>
<feature type="modified residue" description="4-aspartylphosphate" evidence="6">
    <location>
        <position position="587"/>
    </location>
</feature>
<keyword evidence="4" id="KW-0808">Transferase</keyword>
<gene>
    <name evidence="12" type="ORF">CT19425_MP20340</name>
</gene>
<dbReference type="InterPro" id="IPR003661">
    <property type="entry name" value="HisK_dim/P_dom"/>
</dbReference>
<evidence type="ECO:0000256" key="2">
    <source>
        <dbReference type="ARBA" id="ARBA00012438"/>
    </source>
</evidence>
<dbReference type="PROSITE" id="PS50109">
    <property type="entry name" value="HIS_KIN"/>
    <property type="match status" value="1"/>
</dbReference>
<dbReference type="EC" id="2.7.13.3" evidence="2"/>
<dbReference type="AlphaFoldDB" id="A0A375IKJ4"/>
<feature type="domain" description="PAC" evidence="11">
    <location>
        <begin position="232"/>
        <end position="284"/>
    </location>
</feature>
<dbReference type="InterPro" id="IPR001610">
    <property type="entry name" value="PAC"/>
</dbReference>
<dbReference type="SMART" id="SM00086">
    <property type="entry name" value="PAC"/>
    <property type="match status" value="2"/>
</dbReference>
<keyword evidence="12" id="KW-0614">Plasmid</keyword>
<feature type="domain" description="Histidine kinase" evidence="8">
    <location>
        <begin position="294"/>
        <end position="512"/>
    </location>
</feature>
<dbReference type="CDD" id="cd17580">
    <property type="entry name" value="REC_2_DhkD-like"/>
    <property type="match status" value="1"/>
</dbReference>
<proteinExistence type="predicted"/>
<dbReference type="PANTHER" id="PTHR43047">
    <property type="entry name" value="TWO-COMPONENT HISTIDINE PROTEIN KINASE"/>
    <property type="match status" value="1"/>
</dbReference>
<dbReference type="Pfam" id="PF00512">
    <property type="entry name" value="HisKA"/>
    <property type="match status" value="1"/>
</dbReference>